<protein>
    <recommendedName>
        <fullName evidence="5">Thaumatin-like protein</fullName>
    </recommendedName>
</protein>
<name>A0A2N5VR48_9BASI</name>
<gene>
    <name evidence="3" type="ORF">PCASD_00103</name>
</gene>
<organism evidence="3 4">
    <name type="scientific">Puccinia coronata f. sp. avenae</name>
    <dbReference type="NCBI Taxonomy" id="200324"/>
    <lineage>
        <taxon>Eukaryota</taxon>
        <taxon>Fungi</taxon>
        <taxon>Dikarya</taxon>
        <taxon>Basidiomycota</taxon>
        <taxon>Pucciniomycotina</taxon>
        <taxon>Pucciniomycetes</taxon>
        <taxon>Pucciniales</taxon>
        <taxon>Pucciniaceae</taxon>
        <taxon>Puccinia</taxon>
    </lineage>
</organism>
<dbReference type="InterPro" id="IPR001938">
    <property type="entry name" value="Thaumatin"/>
</dbReference>
<accession>A0A2N5VR48</accession>
<keyword evidence="2" id="KW-0732">Signal</keyword>
<dbReference type="PIRSF" id="PIRSF002703">
    <property type="entry name" value="Thaumatin"/>
    <property type="match status" value="1"/>
</dbReference>
<feature type="disulfide bond" evidence="1">
    <location>
        <begin position="107"/>
        <end position="117"/>
    </location>
</feature>
<reference evidence="3 4" key="1">
    <citation type="submission" date="2017-11" db="EMBL/GenBank/DDBJ databases">
        <title>De novo assembly and phasing of dikaryotic genomes from two isolates of Puccinia coronata f. sp. avenae, the causal agent of oat crown rust.</title>
        <authorList>
            <person name="Miller M.E."/>
            <person name="Zhang Y."/>
            <person name="Omidvar V."/>
            <person name="Sperschneider J."/>
            <person name="Schwessinger B."/>
            <person name="Raley C."/>
            <person name="Palmer J.M."/>
            <person name="Garnica D."/>
            <person name="Upadhyaya N."/>
            <person name="Rathjen J."/>
            <person name="Taylor J.M."/>
            <person name="Park R.F."/>
            <person name="Dodds P.N."/>
            <person name="Hirsch C.D."/>
            <person name="Kianian S.F."/>
            <person name="Figueroa M."/>
        </authorList>
    </citation>
    <scope>NUCLEOTIDE SEQUENCE [LARGE SCALE GENOMIC DNA]</scope>
    <source>
        <strain evidence="3">12SD80</strain>
    </source>
</reference>
<keyword evidence="1" id="KW-1015">Disulfide bond</keyword>
<dbReference type="Gene3D" id="2.60.110.10">
    <property type="entry name" value="Thaumatin"/>
    <property type="match status" value="1"/>
</dbReference>
<evidence type="ECO:0000256" key="2">
    <source>
        <dbReference type="SAM" id="SignalP"/>
    </source>
</evidence>
<dbReference type="EMBL" id="PGCI01000001">
    <property type="protein sequence ID" value="PLW52452.1"/>
    <property type="molecule type" value="Genomic_DNA"/>
</dbReference>
<feature type="disulfide bond" evidence="1">
    <location>
        <begin position="180"/>
        <end position="249"/>
    </location>
</feature>
<dbReference type="AlphaFoldDB" id="A0A2N5VR48"/>
<feature type="disulfide bond" evidence="1">
    <location>
        <begin position="224"/>
        <end position="234"/>
    </location>
</feature>
<sequence>MNQAFILISHFILASSTMARTFTIKNNCPFTIWPAHFTNPDSPIKFCGIVKTNKERFLNCFIFICLLSCGTARLNSQPAGWEAQAYAEFRFYVPDRWAGRFWGRRNCDFSRPGPTSCLTGGCNGGLMCDSASGTGVPPATLAEFKLNGDGGQDFYDVSNVDGSNLPVRISNKKGCPTPSCGVDLNPGCPDDRMKVRDQNGITIGCLSACQANLDGNHGNSGNCCTGSHSTPNTCPKQGVQFYNFFKSQCPDAYAYAYDESSQSALWTCNRQADYTVTFCP</sequence>
<dbReference type="PANTHER" id="PTHR31048">
    <property type="entry name" value="OS03G0233200 PROTEIN"/>
    <property type="match status" value="1"/>
</dbReference>
<dbReference type="InterPro" id="IPR037176">
    <property type="entry name" value="Osmotin/thaumatin-like_sf"/>
</dbReference>
<feature type="signal peptide" evidence="2">
    <location>
        <begin position="1"/>
        <end position="19"/>
    </location>
</feature>
<feature type="disulfide bond" evidence="1">
    <location>
        <begin position="122"/>
        <end position="128"/>
    </location>
</feature>
<evidence type="ECO:0000256" key="1">
    <source>
        <dbReference type="PIRSR" id="PIRSR002703-1"/>
    </source>
</evidence>
<dbReference type="SMART" id="SM00205">
    <property type="entry name" value="THN"/>
    <property type="match status" value="1"/>
</dbReference>
<evidence type="ECO:0008006" key="5">
    <source>
        <dbReference type="Google" id="ProtNLM"/>
    </source>
</evidence>
<dbReference type="Proteomes" id="UP000235392">
    <property type="component" value="Unassembled WGS sequence"/>
</dbReference>
<dbReference type="SUPFAM" id="SSF49870">
    <property type="entry name" value="Osmotin, thaumatin-like protein"/>
    <property type="match status" value="1"/>
</dbReference>
<evidence type="ECO:0000313" key="4">
    <source>
        <dbReference type="Proteomes" id="UP000235392"/>
    </source>
</evidence>
<dbReference type="Pfam" id="PF00314">
    <property type="entry name" value="Thaumatin"/>
    <property type="match status" value="1"/>
</dbReference>
<comment type="caution">
    <text evidence="3">The sequence shown here is derived from an EMBL/GenBank/DDBJ whole genome shotgun (WGS) entry which is preliminary data.</text>
</comment>
<dbReference type="PROSITE" id="PS51367">
    <property type="entry name" value="THAUMATIN_2"/>
    <property type="match status" value="1"/>
</dbReference>
<feature type="chain" id="PRO_5014613661" description="Thaumatin-like protein" evidence="2">
    <location>
        <begin position="20"/>
        <end position="280"/>
    </location>
</feature>
<feature type="disulfide bond" evidence="1">
    <location>
        <begin position="188"/>
        <end position="205"/>
    </location>
</feature>
<feature type="disulfide bond" evidence="1">
    <location>
        <begin position="209"/>
        <end position="223"/>
    </location>
</feature>
<feature type="disulfide bond" evidence="1">
    <location>
        <begin position="175"/>
        <end position="268"/>
    </location>
</feature>
<proteinExistence type="predicted"/>
<feature type="disulfide bond" evidence="1">
    <location>
        <begin position="28"/>
        <end position="279"/>
    </location>
</feature>
<evidence type="ECO:0000313" key="3">
    <source>
        <dbReference type="EMBL" id="PLW52452.1"/>
    </source>
</evidence>